<dbReference type="GO" id="GO:0008324">
    <property type="term" value="F:monoatomic cation transmembrane transporter activity"/>
    <property type="evidence" value="ECO:0007669"/>
    <property type="project" value="InterPro"/>
</dbReference>
<gene>
    <name evidence="9" type="ordered locus">Terro_3070</name>
</gene>
<dbReference type="NCBIfam" id="TIGR00914">
    <property type="entry name" value="2A0601"/>
    <property type="match status" value="1"/>
</dbReference>
<dbReference type="SUPFAM" id="SSF82866">
    <property type="entry name" value="Multidrug efflux transporter AcrB transmembrane domain"/>
    <property type="match status" value="2"/>
</dbReference>
<reference evidence="9 10" key="1">
    <citation type="submission" date="2012-06" db="EMBL/GenBank/DDBJ databases">
        <title>Complete genome of Terriglobus roseus DSM 18391.</title>
        <authorList>
            <consortium name="US DOE Joint Genome Institute (JGI-PGF)"/>
            <person name="Lucas S."/>
            <person name="Copeland A."/>
            <person name="Lapidus A."/>
            <person name="Glavina del Rio T."/>
            <person name="Dalin E."/>
            <person name="Tice H."/>
            <person name="Bruce D."/>
            <person name="Goodwin L."/>
            <person name="Pitluck S."/>
            <person name="Peters L."/>
            <person name="Mikhailova N."/>
            <person name="Munk A.C.C."/>
            <person name="Kyrpides N."/>
            <person name="Mavromatis K."/>
            <person name="Ivanova N."/>
            <person name="Brettin T."/>
            <person name="Detter J.C."/>
            <person name="Han C."/>
            <person name="Larimer F."/>
            <person name="Land M."/>
            <person name="Hauser L."/>
            <person name="Markowitz V."/>
            <person name="Cheng J.-F."/>
            <person name="Hugenholtz P."/>
            <person name="Woyke T."/>
            <person name="Wu D."/>
            <person name="Brambilla E."/>
            <person name="Klenk H.-P."/>
            <person name="Eisen J.A."/>
        </authorList>
    </citation>
    <scope>NUCLEOTIDE SEQUENCE [LARGE SCALE GENOMIC DNA]</scope>
    <source>
        <strain evidence="10">DSM 18391 / NRRL B-41598 / KBS 63</strain>
    </source>
</reference>
<evidence type="ECO:0000313" key="10">
    <source>
        <dbReference type="Proteomes" id="UP000006056"/>
    </source>
</evidence>
<feature type="transmembrane region" description="Helical" evidence="8">
    <location>
        <begin position="336"/>
        <end position="355"/>
    </location>
</feature>
<feature type="transmembrane region" description="Helical" evidence="8">
    <location>
        <begin position="912"/>
        <end position="937"/>
    </location>
</feature>
<dbReference type="InterPro" id="IPR001036">
    <property type="entry name" value="Acrflvin-R"/>
</dbReference>
<feature type="transmembrane region" description="Helical" evidence="8">
    <location>
        <begin position="470"/>
        <end position="493"/>
    </location>
</feature>
<comment type="similarity">
    <text evidence="2">Belongs to the resistance-nodulation-cell division (RND) (TC 2.A.6) family.</text>
</comment>
<keyword evidence="5 8" id="KW-0812">Transmembrane</keyword>
<evidence type="ECO:0000256" key="2">
    <source>
        <dbReference type="ARBA" id="ARBA00010942"/>
    </source>
</evidence>
<keyword evidence="7 8" id="KW-0472">Membrane</keyword>
<dbReference type="GO" id="GO:0005886">
    <property type="term" value="C:plasma membrane"/>
    <property type="evidence" value="ECO:0007669"/>
    <property type="project" value="UniProtKB-SubCell"/>
</dbReference>
<dbReference type="Proteomes" id="UP000006056">
    <property type="component" value="Chromosome"/>
</dbReference>
<dbReference type="PATRIC" id="fig|926566.3.peg.3044"/>
<dbReference type="Gene3D" id="1.20.1640.10">
    <property type="entry name" value="Multidrug efflux transporter AcrB transmembrane domain"/>
    <property type="match status" value="2"/>
</dbReference>
<dbReference type="EMBL" id="CP003379">
    <property type="protein sequence ID" value="AFL89302.1"/>
    <property type="molecule type" value="Genomic_DNA"/>
</dbReference>
<dbReference type="SUPFAM" id="SSF82693">
    <property type="entry name" value="Multidrug efflux transporter AcrB pore domain, PN1, PN2, PC1 and PC2 subdomains"/>
    <property type="match status" value="3"/>
</dbReference>
<keyword evidence="10" id="KW-1185">Reference proteome</keyword>
<dbReference type="Gene3D" id="3.30.70.1320">
    <property type="entry name" value="Multidrug efflux transporter AcrB pore domain like"/>
    <property type="match status" value="1"/>
</dbReference>
<dbReference type="STRING" id="926566.Terro_3070"/>
<evidence type="ECO:0000313" key="9">
    <source>
        <dbReference type="EMBL" id="AFL89302.1"/>
    </source>
</evidence>
<evidence type="ECO:0000256" key="1">
    <source>
        <dbReference type="ARBA" id="ARBA00004651"/>
    </source>
</evidence>
<dbReference type="Pfam" id="PF00873">
    <property type="entry name" value="ACR_tran"/>
    <property type="match status" value="1"/>
</dbReference>
<feature type="transmembrane region" description="Helical" evidence="8">
    <location>
        <begin position="388"/>
        <end position="411"/>
    </location>
</feature>
<feature type="transmembrane region" description="Helical" evidence="8">
    <location>
        <begin position="962"/>
        <end position="984"/>
    </location>
</feature>
<feature type="transmembrane region" description="Helical" evidence="8">
    <location>
        <begin position="438"/>
        <end position="458"/>
    </location>
</feature>
<protein>
    <submittedName>
        <fullName evidence="9">Heavy metal efflux pump, cobalt-zinc-cadmium</fullName>
    </submittedName>
</protein>
<evidence type="ECO:0000256" key="8">
    <source>
        <dbReference type="SAM" id="Phobius"/>
    </source>
</evidence>
<dbReference type="PRINTS" id="PR00702">
    <property type="entry name" value="ACRIFLAVINRP"/>
</dbReference>
<dbReference type="HOGENOM" id="CLU_002755_1_2_0"/>
<dbReference type="eggNOG" id="COG3696">
    <property type="taxonomic scope" value="Bacteria"/>
</dbReference>
<dbReference type="PANTHER" id="PTHR32063:SF24">
    <property type="entry name" value="CATION EFFLUX SYSTEM (ACRB_ACRD_ACRF FAMILY)"/>
    <property type="match status" value="1"/>
</dbReference>
<proteinExistence type="inferred from homology"/>
<dbReference type="OrthoDB" id="9757876at2"/>
<evidence type="ECO:0000256" key="3">
    <source>
        <dbReference type="ARBA" id="ARBA00022448"/>
    </source>
</evidence>
<feature type="transmembrane region" description="Helical" evidence="8">
    <location>
        <begin position="990"/>
        <end position="1013"/>
    </location>
</feature>
<dbReference type="Gene3D" id="3.30.70.1440">
    <property type="entry name" value="Multidrug efflux transporter AcrB pore domain"/>
    <property type="match status" value="1"/>
</dbReference>
<evidence type="ECO:0000256" key="4">
    <source>
        <dbReference type="ARBA" id="ARBA00022475"/>
    </source>
</evidence>
<dbReference type="Gene3D" id="3.30.70.1430">
    <property type="entry name" value="Multidrug efflux transporter AcrB pore domain"/>
    <property type="match status" value="2"/>
</dbReference>
<comment type="subcellular location">
    <subcellularLocation>
        <location evidence="1">Cell membrane</location>
        <topology evidence="1">Multi-pass membrane protein</topology>
    </subcellularLocation>
</comment>
<keyword evidence="6 8" id="KW-1133">Transmembrane helix</keyword>
<accession>I3ZJ84</accession>
<keyword evidence="3" id="KW-0813">Transport</keyword>
<evidence type="ECO:0000256" key="5">
    <source>
        <dbReference type="ARBA" id="ARBA00022692"/>
    </source>
</evidence>
<dbReference type="InterPro" id="IPR027463">
    <property type="entry name" value="AcrB_DN_DC_subdom"/>
</dbReference>
<dbReference type="RefSeq" id="WP_014786566.1">
    <property type="nucleotide sequence ID" value="NC_018014.1"/>
</dbReference>
<organism evidence="9 10">
    <name type="scientific">Terriglobus roseus (strain DSM 18391 / NRRL B-41598 / KBS 63)</name>
    <dbReference type="NCBI Taxonomy" id="926566"/>
    <lineage>
        <taxon>Bacteria</taxon>
        <taxon>Pseudomonadati</taxon>
        <taxon>Acidobacteriota</taxon>
        <taxon>Terriglobia</taxon>
        <taxon>Terriglobales</taxon>
        <taxon>Acidobacteriaceae</taxon>
        <taxon>Terriglobus</taxon>
    </lineage>
</organism>
<feature type="transmembrane region" description="Helical" evidence="8">
    <location>
        <begin position="861"/>
        <end position="880"/>
    </location>
</feature>
<keyword evidence="4" id="KW-1003">Cell membrane</keyword>
<dbReference type="InterPro" id="IPR004763">
    <property type="entry name" value="CusA-like"/>
</dbReference>
<dbReference type="KEGG" id="trs:Terro_3070"/>
<feature type="transmembrane region" description="Helical" evidence="8">
    <location>
        <begin position="887"/>
        <end position="906"/>
    </location>
</feature>
<feature type="transmembrane region" description="Helical" evidence="8">
    <location>
        <begin position="524"/>
        <end position="549"/>
    </location>
</feature>
<feature type="transmembrane region" description="Helical" evidence="8">
    <location>
        <begin position="362"/>
        <end position="382"/>
    </location>
</feature>
<dbReference type="GO" id="GO:0042910">
    <property type="term" value="F:xenobiotic transmembrane transporter activity"/>
    <property type="evidence" value="ECO:0007669"/>
    <property type="project" value="TreeGrafter"/>
</dbReference>
<dbReference type="SUPFAM" id="SSF82714">
    <property type="entry name" value="Multidrug efflux transporter AcrB TolC docking domain, DN and DC subdomains"/>
    <property type="match status" value="2"/>
</dbReference>
<dbReference type="AlphaFoldDB" id="I3ZJ84"/>
<evidence type="ECO:0000256" key="7">
    <source>
        <dbReference type="ARBA" id="ARBA00023136"/>
    </source>
</evidence>
<dbReference type="Gene3D" id="3.30.2090.10">
    <property type="entry name" value="Multidrug efflux transporter AcrB TolC docking domain, DN and DC subdomains"/>
    <property type="match status" value="2"/>
</dbReference>
<sequence>MGKIVGFALRYRVLVLLGALFVAVGGFFSLQSLPIDVQPDITPNQVLILTRAPSLSPLEVEQLLAFPVETAMAGLPGITHIQSTSKYGLSYVAVYFKDSMDPYFCRNLVSERLTQAREAIPASVGVPEMGPISTGLGEIYQFKVTGPGKTPMELRTILDWTIAPKMRLVPGIVEINSQGGEVKTYEVEVDSDKLTGYHIPLSRVLDVLPKNNANAGGAYVEHAEQQALIRGEGLIGSLADIENIVVSSSPTGTPILIRNIATVHFAPMVRRGFATEDGKGEIVVGVTLMLLGENSRVVADRVKDALTVVQKTLPPGVKIEMLSDRKDLVNRTIHTVTRNLIEGGILVIVVLLLLLGSFRGGLVVAVAIPLSMLVAITGMVQAKISGNLMSLGAIDFGLIVDGSVVIIENILRRLHERKPDEAVEETIRRAGAEVAKPIFFGVAIIFLVYVPILTLSGVEGKMFKPMAATVLFALFASLIIALTLMPVLSWYILRKTGAEKPTLLMRKIDGVYRPMLRHALARPALTAAIALALFVASLVAIPFLGAVFIPSLDEGSILVQMYRVPGISISESLHGNQIIETVLRQFPEVSHVFSRTGSPEVATDPMAIDQSDVYVYLKPPDEWTKGRNKTDLIAAMKKRLEEEAPGAAYSFSQPIQMRMQELLEGGSRSDIAIKLYGEDLETLRMKADQIAAVVAKVRGAADVRAERVAGLPYLRIRIRRDELARHGLDAAAVLDTIQTIGGKPVGEIVEGNRRFALQVRFPQQQRGSAEAISNLRVGDSEGHFIPLAQLADIEEEEGPSQISREGGQRRISVEVNVRGRDLAGFVADAQKVVAAKVKIPDGYELEWGGQFEQLKSASRRLAIVVPAALALIFLLLYFNFQAALPAALIFLNIPLAATGGIAALLIRGLPFSISAGVGFIALFGIAVLNGIVLLTYVRELRSEGLSVVDAVEQGADTRLRPVLMTALVASLGFIPMAVSTGAGAEVQRPLATVVIGGLMTSTLLTLLVLPTLYKWIEERREAKAKA</sequence>
<evidence type="ECO:0000256" key="6">
    <source>
        <dbReference type="ARBA" id="ARBA00022989"/>
    </source>
</evidence>
<dbReference type="PANTHER" id="PTHR32063">
    <property type="match status" value="1"/>
</dbReference>
<name>I3ZJ84_TERRK</name>